<dbReference type="InterPro" id="IPR018968">
    <property type="entry name" value="Phasin"/>
</dbReference>
<dbReference type="InterPro" id="IPR010127">
    <property type="entry name" value="Phasin_subfam-1"/>
</dbReference>
<dbReference type="NCBIfam" id="TIGR01841">
    <property type="entry name" value="phasin"/>
    <property type="match status" value="1"/>
</dbReference>
<dbReference type="AlphaFoldDB" id="A0A975U2K0"/>
<dbReference type="Pfam" id="PF09361">
    <property type="entry name" value="Phasin_2"/>
    <property type="match status" value="1"/>
</dbReference>
<organism evidence="2 3">
    <name type="scientific">Elioraea tepida</name>
    <dbReference type="NCBI Taxonomy" id="2843330"/>
    <lineage>
        <taxon>Bacteria</taxon>
        <taxon>Pseudomonadati</taxon>
        <taxon>Pseudomonadota</taxon>
        <taxon>Alphaproteobacteria</taxon>
        <taxon>Acetobacterales</taxon>
        <taxon>Elioraeaceae</taxon>
        <taxon>Elioraea</taxon>
    </lineage>
</organism>
<protein>
    <submittedName>
        <fullName evidence="2">Phasin family protein</fullName>
    </submittedName>
</protein>
<dbReference type="EMBL" id="CP076448">
    <property type="protein sequence ID" value="QXM23931.1"/>
    <property type="molecule type" value="Genomic_DNA"/>
</dbReference>
<gene>
    <name evidence="2" type="ORF">KO353_11605</name>
</gene>
<evidence type="ECO:0000313" key="2">
    <source>
        <dbReference type="EMBL" id="QXM23931.1"/>
    </source>
</evidence>
<name>A0A975U2K0_9PROT</name>
<sequence length="171" mass="18098">MSSRTKAAPAMDAGVEAVDTLVKQGAEIAEKGFEQAHSILKQNMDEAQKHAAVAQRTLEEAIAFGRGNLEAFVKSSTILTEGMQELARATLAFGQAAFADGIENAKALAAVKSVREALDLQAAFAKASTEKMVAETTKLTETSAKLAEKVMAPMIERMNQAVKTFGKPIAA</sequence>
<proteinExistence type="predicted"/>
<feature type="domain" description="Phasin" evidence="1">
    <location>
        <begin position="59"/>
        <end position="157"/>
    </location>
</feature>
<reference evidence="2" key="1">
    <citation type="submission" date="2021-06" db="EMBL/GenBank/DDBJ databases">
        <title>Elioraea tepida, sp. nov., a moderately thermophilic aerobic anoxygenic phototrophic bacterium isolated from an alkaline siliceous hot spring mat community in Yellowstone National Park, WY, USA.</title>
        <authorList>
            <person name="Saini M.K."/>
            <person name="Yoshida S."/>
            <person name="Sebastian A."/>
            <person name="Hirose S."/>
            <person name="Hara E."/>
            <person name="Tamaki H."/>
            <person name="Soulier N.T."/>
            <person name="Albert I."/>
            <person name="Hanada S."/>
            <person name="Bryant D.A."/>
            <person name="Tank M."/>
        </authorList>
    </citation>
    <scope>NUCLEOTIDE SEQUENCE</scope>
    <source>
        <strain evidence="2">MS-P2</strain>
    </source>
</reference>
<accession>A0A975U2K0</accession>
<evidence type="ECO:0000259" key="1">
    <source>
        <dbReference type="Pfam" id="PF09361"/>
    </source>
</evidence>
<dbReference type="RefSeq" id="WP_218284864.1">
    <property type="nucleotide sequence ID" value="NZ_CP076448.1"/>
</dbReference>
<keyword evidence="3" id="KW-1185">Reference proteome</keyword>
<dbReference type="Proteomes" id="UP000694001">
    <property type="component" value="Chromosome"/>
</dbReference>
<evidence type="ECO:0000313" key="3">
    <source>
        <dbReference type="Proteomes" id="UP000694001"/>
    </source>
</evidence>
<dbReference type="KEGG" id="elio:KO353_11605"/>